<dbReference type="EMBL" id="JACWFH010000007">
    <property type="protein sequence ID" value="MBY0096208.1"/>
    <property type="molecule type" value="Genomic_DNA"/>
</dbReference>
<gene>
    <name evidence="2" type="ORF">H0185_05235</name>
</gene>
<keyword evidence="1" id="KW-0812">Transmembrane</keyword>
<reference evidence="2 3" key="1">
    <citation type="submission" date="2020-07" db="EMBL/GenBank/DDBJ databases">
        <title>Fungal Genomes of the International Space Station.</title>
        <authorList>
            <person name="Seuylemezian A."/>
            <person name="Singh N.K."/>
            <person name="Wood J."/>
            <person name="Venkateswaran K."/>
        </authorList>
    </citation>
    <scope>NUCLEOTIDE SEQUENCE [LARGE SCALE GENOMIC DNA]</scope>
    <source>
        <strain evidence="2 3">PL-B2</strain>
    </source>
</reference>
<proteinExistence type="predicted"/>
<name>A0ABS7K1S1_9BACI</name>
<keyword evidence="1" id="KW-1133">Transmembrane helix</keyword>
<feature type="transmembrane region" description="Helical" evidence="1">
    <location>
        <begin position="66"/>
        <end position="87"/>
    </location>
</feature>
<evidence type="ECO:0000256" key="1">
    <source>
        <dbReference type="SAM" id="Phobius"/>
    </source>
</evidence>
<comment type="caution">
    <text evidence="2">The sequence shown here is derived from an EMBL/GenBank/DDBJ whole genome shotgun (WGS) entry which is preliminary data.</text>
</comment>
<dbReference type="Proteomes" id="UP000769780">
    <property type="component" value="Unassembled WGS sequence"/>
</dbReference>
<evidence type="ECO:0000313" key="2">
    <source>
        <dbReference type="EMBL" id="MBY0096208.1"/>
    </source>
</evidence>
<evidence type="ECO:0000313" key="3">
    <source>
        <dbReference type="Proteomes" id="UP000769780"/>
    </source>
</evidence>
<dbReference type="RefSeq" id="WP_221871841.1">
    <property type="nucleotide sequence ID" value="NZ_JACWFH010000007.1"/>
</dbReference>
<organism evidence="2 3">
    <name type="scientific">Mesobacillus maritimus</name>
    <dbReference type="NCBI Taxonomy" id="1643336"/>
    <lineage>
        <taxon>Bacteria</taxon>
        <taxon>Bacillati</taxon>
        <taxon>Bacillota</taxon>
        <taxon>Bacilli</taxon>
        <taxon>Bacillales</taxon>
        <taxon>Bacillaceae</taxon>
        <taxon>Mesobacillus</taxon>
    </lineage>
</organism>
<protein>
    <recommendedName>
        <fullName evidence="4">Histidine kinase</fullName>
    </recommendedName>
</protein>
<sequence length="92" mass="10773">MKHVRFIVYQFLLVTILFGLNIFFDHYISKPFTLVDFIAICIGLPLLMVGVGLIWKVFIRFNSIRLLARIFLFVPTLILSFLVIGMVEQVFY</sequence>
<feature type="transmembrane region" description="Helical" evidence="1">
    <location>
        <begin position="7"/>
        <end position="28"/>
    </location>
</feature>
<evidence type="ECO:0008006" key="4">
    <source>
        <dbReference type="Google" id="ProtNLM"/>
    </source>
</evidence>
<accession>A0ABS7K1S1</accession>
<keyword evidence="3" id="KW-1185">Reference proteome</keyword>
<feature type="transmembrane region" description="Helical" evidence="1">
    <location>
        <begin position="34"/>
        <end position="54"/>
    </location>
</feature>
<keyword evidence="1" id="KW-0472">Membrane</keyword>